<proteinExistence type="predicted"/>
<dbReference type="InterPro" id="IPR006520">
    <property type="entry name" value="Dit_BPSPP_N"/>
</dbReference>
<reference evidence="2" key="1">
    <citation type="journal article" date="2021" name="Proc. Natl. Acad. Sci. U.S.A.">
        <title>A Catalog of Tens of Thousands of Viruses from Human Metagenomes Reveals Hidden Associations with Chronic Diseases.</title>
        <authorList>
            <person name="Tisza M.J."/>
            <person name="Buck C.B."/>
        </authorList>
    </citation>
    <scope>NUCLEOTIDE SEQUENCE</scope>
    <source>
        <strain evidence="2">Ctiuu37</strain>
    </source>
</reference>
<protein>
    <submittedName>
        <fullName evidence="2">Distal tail protein</fullName>
    </submittedName>
</protein>
<evidence type="ECO:0000259" key="1">
    <source>
        <dbReference type="Pfam" id="PF05709"/>
    </source>
</evidence>
<accession>A0A8S5V7Z0</accession>
<sequence length="264" mass="30177">MIDDYEVIFAGVSSADLCIFAVNRPNIPAAERDIETLEVPGVDGAYHIDNGRYKEMTISIEMNYIGPESKWHEKWREIKRWAQEKNAELILNDDPVFVYRAYYAVLSENSRESLRVGKFTITFYCSPYLYVRGSDEYEKPYPMTVYWGHKVGGGGYVLTENGQKVATKRKFFTLTNEYDTSCPKIKIEGHGECWGRINGNELLAQVNGTLIIDTEKEITVNGQGQNASNKIKGNYEDFYLNPGENVILFDSAFEISVAPRWRTK</sequence>
<name>A0A8S5V7Z0_9CAUD</name>
<evidence type="ECO:0000313" key="2">
    <source>
        <dbReference type="EMBL" id="DAG02727.1"/>
    </source>
</evidence>
<dbReference type="Gene3D" id="2.40.30.200">
    <property type="match status" value="1"/>
</dbReference>
<dbReference type="NCBIfam" id="TIGR01633">
    <property type="entry name" value="phi3626_gp14_N"/>
    <property type="match status" value="1"/>
</dbReference>
<dbReference type="EMBL" id="BK016214">
    <property type="protein sequence ID" value="DAG02727.1"/>
    <property type="molecule type" value="Genomic_DNA"/>
</dbReference>
<organism evidence="2">
    <name type="scientific">Siphoviridae sp. ctiuu37</name>
    <dbReference type="NCBI Taxonomy" id="2825628"/>
    <lineage>
        <taxon>Viruses</taxon>
        <taxon>Duplodnaviria</taxon>
        <taxon>Heunggongvirae</taxon>
        <taxon>Uroviricota</taxon>
        <taxon>Caudoviricetes</taxon>
    </lineage>
</organism>
<feature type="domain" description="Siphovirus-type tail component RIFT-related" evidence="1">
    <location>
        <begin position="22"/>
        <end position="125"/>
    </location>
</feature>
<dbReference type="Pfam" id="PF05709">
    <property type="entry name" value="Sipho_tail"/>
    <property type="match status" value="1"/>
</dbReference>
<dbReference type="InterPro" id="IPR008841">
    <property type="entry name" value="Siphovirus-type_tail_N"/>
</dbReference>